<evidence type="ECO:0000256" key="1">
    <source>
        <dbReference type="ARBA" id="ARBA00022737"/>
    </source>
</evidence>
<accession>A0AAN9UBV5</accession>
<evidence type="ECO:0000313" key="6">
    <source>
        <dbReference type="Proteomes" id="UP001320420"/>
    </source>
</evidence>
<dbReference type="InterPro" id="IPR027417">
    <property type="entry name" value="P-loop_NTPase"/>
</dbReference>
<dbReference type="Gene3D" id="3.40.50.300">
    <property type="entry name" value="P-loop containing nucleotide triphosphate hydrolases"/>
    <property type="match status" value="1"/>
</dbReference>
<dbReference type="SUPFAM" id="SSF52540">
    <property type="entry name" value="P-loop containing nucleoside triphosphate hydrolases"/>
    <property type="match status" value="1"/>
</dbReference>
<proteinExistence type="predicted"/>
<name>A0AAN9UBV5_9PEZI</name>
<sequence length="1119" mass="127327">MDIVGTSLGLAGSVLHLVIFSIEFVSDVKQVYHKGATDSNVDLAIVASSIQSATRSLEAQLEESGQQQGTAETALDPDEKVAELRVLAARAAEIGRELAAGLSKVTAQQESKWKSLKTAARGMWDAEDLQKTEKRLRGIREELQLRYLTEIKKKVDRLGNESQHRMFDALERIASAQGESTLERKEIIELLIQIETVNSTRHDELVRLQAQLVAGINTLSQAQPSNPKHLRSALDDSSAWEKAYNAILASLWYPSISDREDSIRDAYADTLGWLYQDPNSTGKPWGSFIDFLQGDTRSYWITGKPGSGKSTLMKFLNSDPRTREYLTPWVAGRELLEGSFYFFYGGSDEQKSEHGLLLSLLHGLLGRKRDLIIIAFEERFRHHLLQGRDRLSTPTLHEARKALQRIFKTQPHIAFFLTVDGLDEFDPDVSKTGIESLLEFGRSLEEFPNVKVTFASRPLNHFQEAFANCPRLRMHDLTYEDIHIYVNERLENQKIMQSLLSRDPRNAKKLTRSIVETSSGVFLWVRLVVDSLLEGLRNYDEIQDLQRRVDELPKDLYDLYEVMLSRIPTIYRSQTTTLLKLVKETTGFPELSVLGLWFAERSTDEMVIDTKMSAITDEDLEYRYKEMERRLKSRCLDLVEIRPSDVANQKTLSDMSRVPKTDIYDIDNKFINAQVTFLHRSVSEFLDKFNWNAFSGVGNADMDPRLALLRSSILMVKTYRYDHQYNWSILLKMAHMVGMRVRKGVDELPVSTLLNTFDSTMSSHLTNLRAMPETDFEIPDQFMKDPGVDSHWAAWYDTAIGFQLKGGKMRPLYDQQSNFATFAIDHKLLKYLKDQVAVKGPGFLLKPGLSALGHAVCVTYPFEISHHCWGDIASFLIETGFKPTDMFGGESVWGWFFNAMPYHRNGFEYPVRAPLWLRMNYIHPMVQMLERGACTDKYLTLSLELQHKVSLLKGARFGLQYCEADTTYLPEERLELITTLKRLINVLQERGAIEQEWKRGVLVYSQPSQYGTDSHTEETPEQRTTGPSTPTSLDRLDSKVAPNISTETSEEICTEAVDDSSSGNGTQSMAELSPSLVANHQGQKDTEVALQVPTSFKHRRPLSMWLNRLGGRLRSARKG</sequence>
<feature type="domain" description="Nephrocystin 3-like N-terminal" evidence="3">
    <location>
        <begin position="288"/>
        <end position="457"/>
    </location>
</feature>
<gene>
    <name evidence="5" type="ORF">SLS62_010377</name>
</gene>
<dbReference type="EMBL" id="JAKJXP020000126">
    <property type="protein sequence ID" value="KAK7744016.1"/>
    <property type="molecule type" value="Genomic_DNA"/>
</dbReference>
<feature type="compositionally biased region" description="Acidic residues" evidence="2">
    <location>
        <begin position="1048"/>
        <end position="1058"/>
    </location>
</feature>
<dbReference type="PANTHER" id="PTHR10039:SF5">
    <property type="entry name" value="NACHT DOMAIN-CONTAINING PROTEIN"/>
    <property type="match status" value="1"/>
</dbReference>
<feature type="compositionally biased region" description="Polar residues" evidence="2">
    <location>
        <begin position="1022"/>
        <end position="1032"/>
    </location>
</feature>
<protein>
    <recommendedName>
        <fullName evidence="7">NACHT domain-containing protein</fullName>
    </recommendedName>
</protein>
<evidence type="ECO:0000259" key="3">
    <source>
        <dbReference type="Pfam" id="PF24883"/>
    </source>
</evidence>
<dbReference type="InterPro" id="IPR056884">
    <property type="entry name" value="NPHP3-like_N"/>
</dbReference>
<dbReference type="Proteomes" id="UP001320420">
    <property type="component" value="Unassembled WGS sequence"/>
</dbReference>
<keyword evidence="6" id="KW-1185">Reference proteome</keyword>
<evidence type="ECO:0000259" key="4">
    <source>
        <dbReference type="Pfam" id="PF25053"/>
    </source>
</evidence>
<feature type="domain" description="DUF7791" evidence="4">
    <location>
        <begin position="566"/>
        <end position="723"/>
    </location>
</feature>
<feature type="compositionally biased region" description="Polar residues" evidence="2">
    <location>
        <begin position="1059"/>
        <end position="1069"/>
    </location>
</feature>
<dbReference type="PANTHER" id="PTHR10039">
    <property type="entry name" value="AMELOGENIN"/>
    <property type="match status" value="1"/>
</dbReference>
<dbReference type="Pfam" id="PF24883">
    <property type="entry name" value="NPHP3_N"/>
    <property type="match status" value="1"/>
</dbReference>
<evidence type="ECO:0000256" key="2">
    <source>
        <dbReference type="SAM" id="MobiDB-lite"/>
    </source>
</evidence>
<dbReference type="AlphaFoldDB" id="A0AAN9UBV5"/>
<organism evidence="5 6">
    <name type="scientific">Diatrype stigma</name>
    <dbReference type="NCBI Taxonomy" id="117547"/>
    <lineage>
        <taxon>Eukaryota</taxon>
        <taxon>Fungi</taxon>
        <taxon>Dikarya</taxon>
        <taxon>Ascomycota</taxon>
        <taxon>Pezizomycotina</taxon>
        <taxon>Sordariomycetes</taxon>
        <taxon>Xylariomycetidae</taxon>
        <taxon>Xylariales</taxon>
        <taxon>Diatrypaceae</taxon>
        <taxon>Diatrype</taxon>
    </lineage>
</organism>
<keyword evidence="1" id="KW-0677">Repeat</keyword>
<comment type="caution">
    <text evidence="5">The sequence shown here is derived from an EMBL/GenBank/DDBJ whole genome shotgun (WGS) entry which is preliminary data.</text>
</comment>
<feature type="region of interest" description="Disordered" evidence="2">
    <location>
        <begin position="1008"/>
        <end position="1069"/>
    </location>
</feature>
<dbReference type="InterPro" id="IPR056693">
    <property type="entry name" value="DUF7791"/>
</dbReference>
<reference evidence="5 6" key="1">
    <citation type="submission" date="2024-02" db="EMBL/GenBank/DDBJ databases">
        <title>De novo assembly and annotation of 12 fungi associated with fruit tree decline syndrome in Ontario, Canada.</title>
        <authorList>
            <person name="Sulman M."/>
            <person name="Ellouze W."/>
            <person name="Ilyukhin E."/>
        </authorList>
    </citation>
    <scope>NUCLEOTIDE SEQUENCE [LARGE SCALE GENOMIC DNA]</scope>
    <source>
        <strain evidence="5 6">M11/M66-122</strain>
    </source>
</reference>
<dbReference type="Pfam" id="PF25053">
    <property type="entry name" value="DUF7791"/>
    <property type="match status" value="1"/>
</dbReference>
<evidence type="ECO:0000313" key="5">
    <source>
        <dbReference type="EMBL" id="KAK7744016.1"/>
    </source>
</evidence>
<evidence type="ECO:0008006" key="7">
    <source>
        <dbReference type="Google" id="ProtNLM"/>
    </source>
</evidence>